<keyword evidence="14" id="KW-0677">Repeat</keyword>
<dbReference type="FunFam" id="3.20.20.20:FF:000002">
    <property type="entry name" value="Methionine synthase"/>
    <property type="match status" value="1"/>
</dbReference>
<keyword evidence="31" id="KW-1185">Reference proteome</keyword>
<dbReference type="InterPro" id="IPR033706">
    <property type="entry name" value="Met_synthase_B12-bd"/>
</dbReference>
<evidence type="ECO:0000313" key="30">
    <source>
        <dbReference type="EMBL" id="CBW25236.1"/>
    </source>
</evidence>
<dbReference type="SUPFAM" id="SSF52242">
    <property type="entry name" value="Cobalamin (vitamin B12)-binding domain"/>
    <property type="match status" value="1"/>
</dbReference>
<evidence type="ECO:0000256" key="9">
    <source>
        <dbReference type="ARBA" id="ARBA00022605"/>
    </source>
</evidence>
<evidence type="ECO:0000256" key="18">
    <source>
        <dbReference type="ARBA" id="ARBA00025552"/>
    </source>
</evidence>
<feature type="binding site" evidence="23">
    <location>
        <position position="816"/>
    </location>
    <ligand>
        <name>methylcob(III)alamin</name>
        <dbReference type="ChEBI" id="CHEBI:28115"/>
    </ligand>
</feature>
<feature type="domain" description="B12-binding N-terminal" evidence="29">
    <location>
        <begin position="659"/>
        <end position="753"/>
    </location>
</feature>
<dbReference type="GO" id="GO:0032259">
    <property type="term" value="P:methylation"/>
    <property type="evidence" value="ECO:0007669"/>
    <property type="project" value="UniProtKB-KW"/>
</dbReference>
<evidence type="ECO:0000256" key="23">
    <source>
        <dbReference type="PIRSR" id="PIRSR000381-2"/>
    </source>
</evidence>
<dbReference type="GO" id="GO:0005829">
    <property type="term" value="C:cytosol"/>
    <property type="evidence" value="ECO:0007669"/>
    <property type="project" value="TreeGrafter"/>
</dbReference>
<dbReference type="STRING" id="862908.BMS_0311"/>
<keyword evidence="8 21" id="KW-0489">Methyltransferase</keyword>
<dbReference type="EMBL" id="FQ312005">
    <property type="protein sequence ID" value="CBW25236.1"/>
    <property type="molecule type" value="Genomic_DNA"/>
</dbReference>
<organism evidence="30 31">
    <name type="scientific">Halobacteriovorax marinus (strain ATCC BAA-682 / DSM 15412 / SJ)</name>
    <name type="common">Bacteriovorax marinus</name>
    <dbReference type="NCBI Taxonomy" id="862908"/>
    <lineage>
        <taxon>Bacteria</taxon>
        <taxon>Pseudomonadati</taxon>
        <taxon>Bdellovibrionota</taxon>
        <taxon>Bacteriovoracia</taxon>
        <taxon>Bacteriovoracales</taxon>
        <taxon>Halobacteriovoraceae</taxon>
        <taxon>Halobacteriovorax</taxon>
    </lineage>
</organism>
<feature type="binding site" evidence="23">
    <location>
        <position position="872"/>
    </location>
    <ligand>
        <name>methylcob(III)alamin</name>
        <dbReference type="ChEBI" id="CHEBI:28115"/>
    </ligand>
</feature>
<keyword evidence="10 21" id="KW-0846">Cobalamin</keyword>
<proteinExistence type="inferred from homology"/>
<comment type="catalytic activity">
    <reaction evidence="1 21">
        <text>(6S)-5-methyl-5,6,7,8-tetrahydrofolate + L-homocysteine = (6S)-5,6,7,8-tetrahydrofolate + L-methionine</text>
        <dbReference type="Rhea" id="RHEA:11172"/>
        <dbReference type="ChEBI" id="CHEBI:18608"/>
        <dbReference type="ChEBI" id="CHEBI:57453"/>
        <dbReference type="ChEBI" id="CHEBI:57844"/>
        <dbReference type="ChEBI" id="CHEBI:58199"/>
        <dbReference type="EC" id="2.1.1.13"/>
    </reaction>
</comment>
<feature type="binding site" evidence="22 24">
    <location>
        <position position="253"/>
    </location>
    <ligand>
        <name>Zn(2+)</name>
        <dbReference type="ChEBI" id="CHEBI:29105"/>
    </ligand>
</feature>
<evidence type="ECO:0000256" key="20">
    <source>
        <dbReference type="NCBIfam" id="TIGR02082"/>
    </source>
</evidence>
<feature type="domain" description="Pterin-binding" evidence="26">
    <location>
        <begin position="367"/>
        <end position="628"/>
    </location>
</feature>
<evidence type="ECO:0000256" key="5">
    <source>
        <dbReference type="ARBA" id="ARBA00010398"/>
    </source>
</evidence>
<gene>
    <name evidence="30" type="primary">metH</name>
    <name evidence="30" type="ordered locus">BMS_0311</name>
</gene>
<dbReference type="UniPathway" id="UPA00051">
    <property type="reaction ID" value="UER00081"/>
</dbReference>
<evidence type="ECO:0000256" key="14">
    <source>
        <dbReference type="ARBA" id="ARBA00022737"/>
    </source>
</evidence>
<feature type="binding site" evidence="23">
    <location>
        <position position="820"/>
    </location>
    <ligand>
        <name>methylcob(III)alamin</name>
        <dbReference type="ChEBI" id="CHEBI:28115"/>
    </ligand>
</feature>
<evidence type="ECO:0000256" key="3">
    <source>
        <dbReference type="ARBA" id="ARBA00001956"/>
    </source>
</evidence>
<dbReference type="Proteomes" id="UP000008963">
    <property type="component" value="Chromosome"/>
</dbReference>
<evidence type="ECO:0000256" key="24">
    <source>
        <dbReference type="PROSITE-ProRule" id="PRU00333"/>
    </source>
</evidence>
<dbReference type="FunFam" id="3.20.20.330:FF:000001">
    <property type="entry name" value="Methionine synthase"/>
    <property type="match status" value="1"/>
</dbReference>
<evidence type="ECO:0000256" key="22">
    <source>
        <dbReference type="PIRSR" id="PIRSR000381-1"/>
    </source>
</evidence>
<dbReference type="CDD" id="cd00740">
    <property type="entry name" value="MeTr"/>
    <property type="match status" value="1"/>
</dbReference>
<keyword evidence="17 21" id="KW-0170">Cobalt</keyword>
<dbReference type="HOGENOM" id="CLU_004914_2_0_7"/>
<evidence type="ECO:0000256" key="12">
    <source>
        <dbReference type="ARBA" id="ARBA00022691"/>
    </source>
</evidence>
<dbReference type="Pfam" id="PF02965">
    <property type="entry name" value="Met_synt_B12"/>
    <property type="match status" value="1"/>
</dbReference>
<dbReference type="SUPFAM" id="SSF47644">
    <property type="entry name" value="Methionine synthase domain"/>
    <property type="match status" value="1"/>
</dbReference>
<dbReference type="GO" id="GO:0050667">
    <property type="term" value="P:homocysteine metabolic process"/>
    <property type="evidence" value="ECO:0007669"/>
    <property type="project" value="TreeGrafter"/>
</dbReference>
<comment type="domain">
    <text evidence="21">Modular enzyme with four functionally distinct domains. The isolated Hcy-binding domain catalyzes methyl transfer from free methylcobalamin to homocysteine. The Hcy-binding domain in association with the pterin-binding domain catalyzes the methylation of cob(I)alamin by methyltetrahydrofolate and the methylation of homocysteine. The B12-binding domain binds the cofactor. The AdoMet activation domain binds S-adenosyl-L-methionine. Under aerobic conditions cob(I)alamin can be converted to inactive cob(II)alamin. Reductive methylation by S-adenosyl-L-methionine and flavodoxin regenerates methylcobalamin.</text>
</comment>
<dbReference type="CDD" id="cd02069">
    <property type="entry name" value="methionine_synthase_B12_BD"/>
    <property type="match status" value="1"/>
</dbReference>
<feature type="binding site" evidence="23">
    <location>
        <position position="703"/>
    </location>
    <ligand>
        <name>methylcob(III)alamin</name>
        <dbReference type="ChEBI" id="CHEBI:28115"/>
    </ligand>
</feature>
<dbReference type="Gene3D" id="3.20.20.20">
    <property type="entry name" value="Dihydropteroate synthase-like"/>
    <property type="match status" value="1"/>
</dbReference>
<dbReference type="SUPFAM" id="SSF51717">
    <property type="entry name" value="Dihydropteroate synthetase-like"/>
    <property type="match status" value="1"/>
</dbReference>
<dbReference type="SMART" id="SM01018">
    <property type="entry name" value="B12-binding_2"/>
    <property type="match status" value="1"/>
</dbReference>
<feature type="binding site" evidence="23">
    <location>
        <position position="1146"/>
    </location>
    <ligand>
        <name>S-adenosyl-L-methionine</name>
        <dbReference type="ChEBI" id="CHEBI:59789"/>
    </ligand>
</feature>
<dbReference type="PROSITE" id="PS51332">
    <property type="entry name" value="B12_BINDING"/>
    <property type="match status" value="1"/>
</dbReference>
<dbReference type="GO" id="GO:0031419">
    <property type="term" value="F:cobalamin binding"/>
    <property type="evidence" value="ECO:0007669"/>
    <property type="project" value="UniProtKB-UniRule"/>
</dbReference>
<evidence type="ECO:0000256" key="6">
    <source>
        <dbReference type="ARBA" id="ARBA00012032"/>
    </source>
</evidence>
<keyword evidence="13 21" id="KW-0479">Metal-binding</keyword>
<dbReference type="PROSITE" id="PS51337">
    <property type="entry name" value="B12_BINDING_NTER"/>
    <property type="match status" value="1"/>
</dbReference>
<dbReference type="PROSITE" id="PS50970">
    <property type="entry name" value="HCY"/>
    <property type="match status" value="1"/>
</dbReference>
<dbReference type="InterPro" id="IPR003759">
    <property type="entry name" value="Cbl-bd_cap"/>
</dbReference>
<dbReference type="Pfam" id="PF02607">
    <property type="entry name" value="B12-binding_2"/>
    <property type="match status" value="1"/>
</dbReference>
<evidence type="ECO:0000256" key="8">
    <source>
        <dbReference type="ARBA" id="ARBA00022603"/>
    </source>
</evidence>
<dbReference type="Pfam" id="PF02574">
    <property type="entry name" value="S-methyl_trans"/>
    <property type="match status" value="1"/>
</dbReference>
<comment type="cofactor">
    <cofactor evidence="3 21 22">
        <name>methylcob(III)alamin</name>
        <dbReference type="ChEBI" id="CHEBI:28115"/>
    </cofactor>
</comment>
<evidence type="ECO:0000256" key="2">
    <source>
        <dbReference type="ARBA" id="ARBA00001947"/>
    </source>
</evidence>
<keyword evidence="12 21" id="KW-0949">S-adenosyl-L-methionine</keyword>
<evidence type="ECO:0000256" key="21">
    <source>
        <dbReference type="PIRNR" id="PIRNR000381"/>
    </source>
</evidence>
<evidence type="ECO:0000259" key="29">
    <source>
        <dbReference type="PROSITE" id="PS51337"/>
    </source>
</evidence>
<dbReference type="InterPro" id="IPR004223">
    <property type="entry name" value="VitB12-dep_Met_synth_activ_dom"/>
</dbReference>
<dbReference type="Gene3D" id="3.10.196.10">
    <property type="entry name" value="Vitamin B12-dependent methionine synthase, activation domain"/>
    <property type="match status" value="1"/>
</dbReference>
<evidence type="ECO:0000256" key="11">
    <source>
        <dbReference type="ARBA" id="ARBA00022679"/>
    </source>
</evidence>
<dbReference type="Gene3D" id="3.20.20.330">
    <property type="entry name" value="Homocysteine-binding-like domain"/>
    <property type="match status" value="1"/>
</dbReference>
<feature type="domain" description="B12-binding" evidence="28">
    <location>
        <begin position="758"/>
        <end position="893"/>
    </location>
</feature>
<sequence>MSELKPYTTMGNELLELLNKRIVFMDGAMGTMIQQYKLEEEDFRGERFKDHASPLKGNNDLLSLTRADIIEEVHFKYLEAGSDIIETNTFSATRIGQADYHLEDLAYEINVESARIAKRACEKMMQKDPTRKCFVAGALGPTNKTASMSPDVNNPAYRAVTFDELVENYYQQAKALLEGGADILLPETTFDTLNIKCAIFAIDKLFNELDYRVPVMLSVTITDASGRTLSGQTIEAFWNSVRHANPLSVGINCALGAKEMRPYMDRLSQIADCYTSCYPNAGLPNPLSDTGYDELPIDTATFLEDYADSGFLNLVGGCCGTTPSHIKAIREKLEEKKPRVKPTLKEVMNLSGLEPLYIDREDQSRPFYMVGERTNVTGSPRFAKLIKNGDFDTALEVARQQVENGANIIDINFDEGLLDSKACMIKFMNLVASEPEICKVPIMIDSSKWEVIEEGLKCMQGKGIVNSISLKEGEEKFIEQAKLIKSYGAATVVMAFDEEGQAADKADKVRICQRAYKILVEKVNFDPRDIIFDPNILTVATGIEEHNNYALDFIEAVKEIKETCPGVLTSGGVSNVSFSFRGNNVVREAIHSSFLYHAIKAGLDMGIVNAGMLGVYEDIEPNLLQLVEDVLLNRHPDATEKLVDFAEKIKGSGKKKEVKDDKWRHGTLQERMTHALVKGISTHIEEDTEEARQELGIPLNVIEGPLMEGMKVVGELFGSGKMFLPQVVKSARVMKAAVAYLEPFMEEERKKNANARKQGTFVIATVKGDVHDIGKNIVAVVLACNGYEVIDLGVMVSCEEIIKKAKEHDACIIGMSGLITPSLDEMIYNVKEFERLGFSCPIMIGGATTSKAHNAIKIAPHYSGPVAQVGDASLVVEVCSKLLNPTTAPAYTKELKEHQAKLKERFDLGKQDQSKLVSLEQSREWKFICDWEKQEIATPSFTGIKKYLDVSLEEIVPYIDWSPLFWTWQLKGTYPKILNNEKYGEQAKSLFKDANIILEKVIAEKRFSPKAIVSIHKANSIGDDVEVYDDNGKKIETFHYLRQQKEKSEHKPHLCLSDYIAPKESGREDYLGNFVVTMGHEVEEFAKIYEQRNDDYNAIMVKAIGDRLAEAFAEYMHKVIRDEFGYGKEENFSNEDLIKEKYRGIRPAPGYPSCPDHTEKPIMWDLLNVESEIGVSLTENCAMNPPSSVSGQYFCHPGAKYFTLGPIARDQVENYSKRKDMEIKRVERWLAPNLGYNPE</sequence>
<evidence type="ECO:0000256" key="13">
    <source>
        <dbReference type="ARBA" id="ARBA00022723"/>
    </source>
</evidence>
<feature type="binding site" evidence="23">
    <location>
        <begin position="1201"/>
        <end position="1202"/>
    </location>
    <ligand>
        <name>S-adenosyl-L-methionine</name>
        <dbReference type="ChEBI" id="CHEBI:59789"/>
    </ligand>
</feature>
<dbReference type="eggNOG" id="COG1410">
    <property type="taxonomic scope" value="Bacteria"/>
</dbReference>
<feature type="domain" description="AdoMet activation" evidence="27">
    <location>
        <begin position="910"/>
        <end position="1239"/>
    </location>
</feature>
<feature type="binding site" description="axial binding residue" evidence="22">
    <location>
        <position position="771"/>
    </location>
    <ligand>
        <name>methylcob(III)alamin</name>
        <dbReference type="ChEBI" id="CHEBI:28115"/>
    </ligand>
    <ligandPart>
        <name>Co</name>
        <dbReference type="ChEBI" id="CHEBI:27638"/>
    </ligandPart>
</feature>
<feature type="binding site" evidence="22 24">
    <location>
        <position position="318"/>
    </location>
    <ligand>
        <name>Zn(2+)</name>
        <dbReference type="ChEBI" id="CHEBI:29105"/>
    </ligand>
</feature>
<evidence type="ECO:0000259" key="25">
    <source>
        <dbReference type="PROSITE" id="PS50970"/>
    </source>
</evidence>
<evidence type="ECO:0000259" key="26">
    <source>
        <dbReference type="PROSITE" id="PS50972"/>
    </source>
</evidence>
<dbReference type="InterPro" id="IPR011822">
    <property type="entry name" value="MetH"/>
</dbReference>
<feature type="binding site" evidence="23">
    <location>
        <position position="960"/>
    </location>
    <ligand>
        <name>S-adenosyl-L-methionine</name>
        <dbReference type="ChEBI" id="CHEBI:59789"/>
    </ligand>
</feature>
<keyword evidence="11 21" id="KW-0808">Transferase</keyword>
<dbReference type="GO" id="GO:0008270">
    <property type="term" value="F:zinc ion binding"/>
    <property type="evidence" value="ECO:0007669"/>
    <property type="project" value="UniProtKB-UniRule"/>
</dbReference>
<dbReference type="Gene3D" id="1.10.288.10">
    <property type="entry name" value="Cobalamin-dependent Methionine Synthase, domain 2"/>
    <property type="match status" value="1"/>
</dbReference>
<comment type="cofactor">
    <cofactor evidence="2 21 24">
        <name>Zn(2+)</name>
        <dbReference type="ChEBI" id="CHEBI:29105"/>
    </cofactor>
</comment>
<feature type="domain" description="Hcy-binding" evidence="25">
    <location>
        <begin position="11"/>
        <end position="333"/>
    </location>
</feature>
<dbReference type="Gene3D" id="3.40.50.280">
    <property type="entry name" value="Cobalamin-binding domain"/>
    <property type="match status" value="1"/>
</dbReference>
<keyword evidence="9 21" id="KW-0028">Amino-acid biosynthesis</keyword>
<evidence type="ECO:0000256" key="7">
    <source>
        <dbReference type="ARBA" id="ARBA00013998"/>
    </source>
</evidence>
<dbReference type="PROSITE" id="PS50972">
    <property type="entry name" value="PTERIN_BINDING"/>
    <property type="match status" value="1"/>
</dbReference>
<dbReference type="GO" id="GO:0008705">
    <property type="term" value="F:methionine synthase activity"/>
    <property type="evidence" value="ECO:0007669"/>
    <property type="project" value="UniProtKB-UniRule"/>
</dbReference>
<comment type="pathway">
    <text evidence="4 21">Amino-acid biosynthesis; L-methionine biosynthesis via de novo pathway; L-methionine from L-homocysteine (MetH route): step 1/1.</text>
</comment>
<evidence type="ECO:0000256" key="10">
    <source>
        <dbReference type="ARBA" id="ARBA00022628"/>
    </source>
</evidence>
<feature type="binding site" evidence="23">
    <location>
        <begin position="768"/>
        <end position="772"/>
    </location>
    <ligand>
        <name>methylcob(III)alamin</name>
        <dbReference type="ChEBI" id="CHEBI:28115"/>
    </ligand>
</feature>
<dbReference type="InterPro" id="IPR003726">
    <property type="entry name" value="HCY_dom"/>
</dbReference>
<evidence type="ECO:0000256" key="4">
    <source>
        <dbReference type="ARBA" id="ARBA00005178"/>
    </source>
</evidence>
<evidence type="ECO:0000256" key="15">
    <source>
        <dbReference type="ARBA" id="ARBA00022833"/>
    </source>
</evidence>
<evidence type="ECO:0000256" key="16">
    <source>
        <dbReference type="ARBA" id="ARBA00023167"/>
    </source>
</evidence>
<dbReference type="PANTHER" id="PTHR45833">
    <property type="entry name" value="METHIONINE SYNTHASE"/>
    <property type="match status" value="1"/>
</dbReference>
<dbReference type="InterPro" id="IPR036589">
    <property type="entry name" value="HCY_dom_sf"/>
</dbReference>
<dbReference type="PATRIC" id="fig|862908.3.peg.299"/>
<reference evidence="31" key="1">
    <citation type="journal article" date="2013" name="ISME J.">
        <title>A small predatory core genome in the divergent marine Bacteriovorax marinus SJ and the terrestrial Bdellovibrio bacteriovorus.</title>
        <authorList>
            <person name="Crossman L.C."/>
            <person name="Chen H."/>
            <person name="Cerdeno-Tarraga A.M."/>
            <person name="Brooks K."/>
            <person name="Quail M.A."/>
            <person name="Pineiro S.A."/>
            <person name="Hobley L."/>
            <person name="Sockett R.E."/>
            <person name="Bentley S.D."/>
            <person name="Parkhill J."/>
            <person name="Williams H.N."/>
            <person name="Stine O.C."/>
        </authorList>
    </citation>
    <scope>NUCLEOTIDE SEQUENCE [LARGE SCALE GENOMIC DNA]</scope>
    <source>
        <strain evidence="31">ATCC BAA-682 / DSM 15412 / SJ</strain>
    </source>
</reference>
<dbReference type="InterPro" id="IPR006158">
    <property type="entry name" value="Cobalamin-bd"/>
</dbReference>
<name>E1X3E1_HALMS</name>
<dbReference type="InterPro" id="IPR000489">
    <property type="entry name" value="Pterin-binding_dom"/>
</dbReference>
<dbReference type="InterPro" id="IPR050554">
    <property type="entry name" value="Met_Synthase/Corrinoid"/>
</dbReference>
<dbReference type="InterPro" id="IPR011005">
    <property type="entry name" value="Dihydropteroate_synth-like_sf"/>
</dbReference>
<dbReference type="eggNOG" id="COG0646">
    <property type="taxonomic scope" value="Bacteria"/>
</dbReference>
<evidence type="ECO:0000256" key="1">
    <source>
        <dbReference type="ARBA" id="ARBA00001700"/>
    </source>
</evidence>
<dbReference type="SUPFAM" id="SSF82282">
    <property type="entry name" value="Homocysteine S-methyltransferase"/>
    <property type="match status" value="1"/>
</dbReference>
<evidence type="ECO:0000259" key="28">
    <source>
        <dbReference type="PROSITE" id="PS51332"/>
    </source>
</evidence>
<protein>
    <recommendedName>
        <fullName evidence="7 20">Methionine synthase</fullName>
        <ecNumber evidence="6 20">2.1.1.13</ecNumber>
    </recommendedName>
    <alternativeName>
        <fullName evidence="19 21">5-methyltetrahydrofolate--homocysteine methyltransferase</fullName>
    </alternativeName>
</protein>
<dbReference type="KEGG" id="bmx:BMS_0311"/>
<dbReference type="InterPro" id="IPR036594">
    <property type="entry name" value="Meth_synthase_dom"/>
</dbReference>
<dbReference type="NCBIfam" id="NF007024">
    <property type="entry name" value="PRK09490.1"/>
    <property type="match status" value="1"/>
</dbReference>
<dbReference type="RefSeq" id="WP_014243025.1">
    <property type="nucleotide sequence ID" value="NC_016620.1"/>
</dbReference>
<comment type="similarity">
    <text evidence="5">Belongs to the vitamin-B12 dependent methionine synthase family.</text>
</comment>
<evidence type="ECO:0000256" key="19">
    <source>
        <dbReference type="ARBA" id="ARBA00031040"/>
    </source>
</evidence>
<feature type="binding site" evidence="22 24">
    <location>
        <position position="319"/>
    </location>
    <ligand>
        <name>Zn(2+)</name>
        <dbReference type="ChEBI" id="CHEBI:29105"/>
    </ligand>
</feature>
<dbReference type="Pfam" id="PF00809">
    <property type="entry name" value="Pterin_bind"/>
    <property type="match status" value="1"/>
</dbReference>
<dbReference type="PANTHER" id="PTHR45833:SF1">
    <property type="entry name" value="METHIONINE SYNTHASE"/>
    <property type="match status" value="1"/>
</dbReference>
<dbReference type="Gene3D" id="1.10.1240.10">
    <property type="entry name" value="Methionine synthase domain"/>
    <property type="match status" value="1"/>
</dbReference>
<dbReference type="InterPro" id="IPR036724">
    <property type="entry name" value="Cobalamin-bd_sf"/>
</dbReference>
<dbReference type="EC" id="2.1.1.13" evidence="6 20"/>
<comment type="function">
    <text evidence="18 21">Catalyzes the transfer of a methyl group from methyl-cobalamin to homocysteine, yielding enzyme-bound cob(I)alamin and methionine. Subsequently, remethylates the cofactor using methyltetrahydrofolate.</text>
</comment>
<dbReference type="NCBIfam" id="TIGR02082">
    <property type="entry name" value="metH"/>
    <property type="match status" value="1"/>
</dbReference>
<evidence type="ECO:0000256" key="17">
    <source>
        <dbReference type="ARBA" id="ARBA00023285"/>
    </source>
</evidence>
<dbReference type="GO" id="GO:0046653">
    <property type="term" value="P:tetrahydrofolate metabolic process"/>
    <property type="evidence" value="ECO:0007669"/>
    <property type="project" value="TreeGrafter"/>
</dbReference>
<dbReference type="FunFam" id="1.10.1240.10:FF:000001">
    <property type="entry name" value="Methionine synthase"/>
    <property type="match status" value="1"/>
</dbReference>
<evidence type="ECO:0000313" key="31">
    <source>
        <dbReference type="Proteomes" id="UP000008963"/>
    </source>
</evidence>
<dbReference type="PROSITE" id="PS50974">
    <property type="entry name" value="ADOMET_ACTIVATION"/>
    <property type="match status" value="1"/>
</dbReference>
<keyword evidence="16 21" id="KW-0486">Methionine biosynthesis</keyword>
<dbReference type="Pfam" id="PF02310">
    <property type="entry name" value="B12-binding"/>
    <property type="match status" value="1"/>
</dbReference>
<dbReference type="AlphaFoldDB" id="E1X3E1"/>
<accession>E1X3E1</accession>
<dbReference type="InterPro" id="IPR037010">
    <property type="entry name" value="VitB12-dep_Met_synth_activ_sf"/>
</dbReference>
<dbReference type="SUPFAM" id="SSF56507">
    <property type="entry name" value="Methionine synthase activation domain-like"/>
    <property type="match status" value="1"/>
</dbReference>
<evidence type="ECO:0000259" key="27">
    <source>
        <dbReference type="PROSITE" id="PS50974"/>
    </source>
</evidence>
<dbReference type="PIRSF" id="PIRSF000381">
    <property type="entry name" value="MetH"/>
    <property type="match status" value="1"/>
</dbReference>
<dbReference type="OrthoDB" id="9803687at2"/>
<keyword evidence="15 21" id="KW-0862">Zinc</keyword>